<evidence type="ECO:0000313" key="4">
    <source>
        <dbReference type="EMBL" id="AEV34332.1"/>
    </source>
</evidence>
<reference evidence="4 5" key="1">
    <citation type="journal article" date="2012" name="Stand. Genomic Sci.">
        <title>Genome sequence of the orange-pigmented seawater bacterium Owenweeksia hongkongensis type strain (UST20020801(T)).</title>
        <authorList>
            <person name="Riedel T."/>
            <person name="Held B."/>
            <person name="Nolan M."/>
            <person name="Lucas S."/>
            <person name="Lapidus A."/>
            <person name="Tice H."/>
            <person name="Del Rio T.G."/>
            <person name="Cheng J.F."/>
            <person name="Han C."/>
            <person name="Tapia R."/>
            <person name="Goodwin L.A."/>
            <person name="Pitluck S."/>
            <person name="Liolios K."/>
            <person name="Mavromatis K."/>
            <person name="Pagani I."/>
            <person name="Ivanova N."/>
            <person name="Mikhailova N."/>
            <person name="Pati A."/>
            <person name="Chen A."/>
            <person name="Palaniappan K."/>
            <person name="Rohde M."/>
            <person name="Tindall B.J."/>
            <person name="Detter J.C."/>
            <person name="Goker M."/>
            <person name="Woyke T."/>
            <person name="Bristow J."/>
            <person name="Eisen J.A."/>
            <person name="Markowitz V."/>
            <person name="Hugenholtz P."/>
            <person name="Klenk H.P."/>
            <person name="Kyrpides N.C."/>
        </authorList>
    </citation>
    <scope>NUCLEOTIDE SEQUENCE</scope>
    <source>
        <strain evidence="5">DSM 17368 / JCM 12287 / NRRL B-23963</strain>
    </source>
</reference>
<keyword evidence="2" id="KW-0472">Membrane</keyword>
<keyword evidence="4" id="KW-0808">Transferase</keyword>
<dbReference type="HOGENOM" id="CLU_024920_1_3_10"/>
<keyword evidence="2" id="KW-0812">Transmembrane</keyword>
<dbReference type="Pfam" id="PF02397">
    <property type="entry name" value="Bac_transf"/>
    <property type="match status" value="1"/>
</dbReference>
<dbReference type="Proteomes" id="UP000005631">
    <property type="component" value="Chromosome"/>
</dbReference>
<dbReference type="InterPro" id="IPR003362">
    <property type="entry name" value="Bact_transf"/>
</dbReference>
<name>G8R5L6_OWEHD</name>
<accession>G8R5L6</accession>
<dbReference type="STRING" id="926562.Oweho_3382"/>
<dbReference type="PANTHER" id="PTHR30576:SF0">
    <property type="entry name" value="UNDECAPRENYL-PHOSPHATE N-ACETYLGALACTOSAMINYL 1-PHOSPHATE TRANSFERASE-RELATED"/>
    <property type="match status" value="1"/>
</dbReference>
<evidence type="ECO:0000259" key="3">
    <source>
        <dbReference type="Pfam" id="PF02397"/>
    </source>
</evidence>
<comment type="similarity">
    <text evidence="1">Belongs to the bacterial sugar transferase family.</text>
</comment>
<dbReference type="GO" id="GO:0016780">
    <property type="term" value="F:phosphotransferase activity, for other substituted phosphate groups"/>
    <property type="evidence" value="ECO:0007669"/>
    <property type="project" value="TreeGrafter"/>
</dbReference>
<dbReference type="AlphaFoldDB" id="G8R5L6"/>
<dbReference type="eggNOG" id="COG2148">
    <property type="taxonomic scope" value="Bacteria"/>
</dbReference>
<proteinExistence type="inferred from homology"/>
<dbReference type="PANTHER" id="PTHR30576">
    <property type="entry name" value="COLANIC BIOSYNTHESIS UDP-GLUCOSE LIPID CARRIER TRANSFERASE"/>
    <property type="match status" value="1"/>
</dbReference>
<dbReference type="PATRIC" id="fig|926562.3.peg.3403"/>
<dbReference type="SUPFAM" id="SSF52172">
    <property type="entry name" value="CheY-like"/>
    <property type="match status" value="1"/>
</dbReference>
<dbReference type="EMBL" id="CP003156">
    <property type="protein sequence ID" value="AEV34332.1"/>
    <property type="molecule type" value="Genomic_DNA"/>
</dbReference>
<evidence type="ECO:0000313" key="5">
    <source>
        <dbReference type="Proteomes" id="UP000005631"/>
    </source>
</evidence>
<dbReference type="OrthoDB" id="9808602at2"/>
<dbReference type="RefSeq" id="WP_014203679.1">
    <property type="nucleotide sequence ID" value="NC_016599.1"/>
</dbReference>
<evidence type="ECO:0000256" key="1">
    <source>
        <dbReference type="ARBA" id="ARBA00006464"/>
    </source>
</evidence>
<keyword evidence="5" id="KW-1185">Reference proteome</keyword>
<protein>
    <submittedName>
        <fullName evidence="4">Glycosyl transferase possibly involved in lipopolysaccharide synthesis</fullName>
    </submittedName>
</protein>
<sequence length="382" mass="43763">MKKILYIGEDQELHLRLGAEPNLTVDRVSNVVGFSNALESLEDLDFVLSDYKLKGLNGTGIFEKFREHFSKHQIPFGLVVNHPEKKFRVSLLKSGISEVYPSNVNAETVVSRINFLKEMLESRLSTAKKVEYQEYHIPLSKRIFDLVVAGCALVVFSPIIILTAIAIKIESPGSIWYVSKRVGTGYRVFDFYKLRSMYMDADKRVADMKHLNQYAIEAEESGFSEFVSQNEQKEEAPTLLYKDGQPMSEEEYLIYKKRQQAGTFVKFKDDPRVTRVGKFIRNTSIDELPQLINVVKGDMSIVGNRPLPLYEAEQLTSDDWGERFLAPAGITGLWQVMKRGKGEMSDEERKALDNQYARKVSLWNDIRLILRTIPALFQKENV</sequence>
<feature type="domain" description="Bacterial sugar transferase" evidence="3">
    <location>
        <begin position="141"/>
        <end position="377"/>
    </location>
</feature>
<gene>
    <name evidence="4" type="ordered locus">Oweho_3382</name>
</gene>
<dbReference type="InterPro" id="IPR011006">
    <property type="entry name" value="CheY-like_superfamily"/>
</dbReference>
<organism evidence="4 5">
    <name type="scientific">Owenweeksia hongkongensis (strain DSM 17368 / CIP 108786 / JCM 12287 / NRRL B-23963 / UST20020801)</name>
    <dbReference type="NCBI Taxonomy" id="926562"/>
    <lineage>
        <taxon>Bacteria</taxon>
        <taxon>Pseudomonadati</taxon>
        <taxon>Bacteroidota</taxon>
        <taxon>Flavobacteriia</taxon>
        <taxon>Flavobacteriales</taxon>
        <taxon>Owenweeksiaceae</taxon>
        <taxon>Owenweeksia</taxon>
    </lineage>
</organism>
<dbReference type="KEGG" id="oho:Oweho_3382"/>
<dbReference type="Gene3D" id="3.40.50.2300">
    <property type="match status" value="1"/>
</dbReference>
<evidence type="ECO:0000256" key="2">
    <source>
        <dbReference type="SAM" id="Phobius"/>
    </source>
</evidence>
<dbReference type="eggNOG" id="COG0784">
    <property type="taxonomic scope" value="Bacteria"/>
</dbReference>
<keyword evidence="2" id="KW-1133">Transmembrane helix</keyword>
<feature type="transmembrane region" description="Helical" evidence="2">
    <location>
        <begin position="143"/>
        <end position="167"/>
    </location>
</feature>